<keyword evidence="2" id="KW-1185">Reference proteome</keyword>
<dbReference type="AlphaFoldDB" id="A0AAW1XRQ9"/>
<reference evidence="1 2" key="1">
    <citation type="journal article" date="2023" name="G3 (Bethesda)">
        <title>A chromosome-length genome assembly and annotation of blackberry (Rubus argutus, cv. 'Hillquist').</title>
        <authorList>
            <person name="Bruna T."/>
            <person name="Aryal R."/>
            <person name="Dudchenko O."/>
            <person name="Sargent D.J."/>
            <person name="Mead D."/>
            <person name="Buti M."/>
            <person name="Cavallini A."/>
            <person name="Hytonen T."/>
            <person name="Andres J."/>
            <person name="Pham M."/>
            <person name="Weisz D."/>
            <person name="Mascagni F."/>
            <person name="Usai G."/>
            <person name="Natali L."/>
            <person name="Bassil N."/>
            <person name="Fernandez G.E."/>
            <person name="Lomsadze A."/>
            <person name="Armour M."/>
            <person name="Olukolu B."/>
            <person name="Poorten T."/>
            <person name="Britton C."/>
            <person name="Davik J."/>
            <person name="Ashrafi H."/>
            <person name="Aiden E.L."/>
            <person name="Borodovsky M."/>
            <person name="Worthington M."/>
        </authorList>
    </citation>
    <scope>NUCLEOTIDE SEQUENCE [LARGE SCALE GENOMIC DNA]</scope>
    <source>
        <strain evidence="1">PI 553951</strain>
    </source>
</reference>
<dbReference type="EMBL" id="JBEDUW010000003">
    <property type="protein sequence ID" value="KAK9939676.1"/>
    <property type="molecule type" value="Genomic_DNA"/>
</dbReference>
<evidence type="ECO:0000313" key="1">
    <source>
        <dbReference type="EMBL" id="KAK9939676.1"/>
    </source>
</evidence>
<comment type="caution">
    <text evidence="1">The sequence shown here is derived from an EMBL/GenBank/DDBJ whole genome shotgun (WGS) entry which is preliminary data.</text>
</comment>
<evidence type="ECO:0000313" key="2">
    <source>
        <dbReference type="Proteomes" id="UP001457282"/>
    </source>
</evidence>
<protein>
    <submittedName>
        <fullName evidence="1">Uncharacterized protein</fullName>
    </submittedName>
</protein>
<gene>
    <name evidence="1" type="ORF">M0R45_016365</name>
</gene>
<dbReference type="Proteomes" id="UP001457282">
    <property type="component" value="Unassembled WGS sequence"/>
</dbReference>
<proteinExistence type="predicted"/>
<organism evidence="1 2">
    <name type="scientific">Rubus argutus</name>
    <name type="common">Southern blackberry</name>
    <dbReference type="NCBI Taxonomy" id="59490"/>
    <lineage>
        <taxon>Eukaryota</taxon>
        <taxon>Viridiplantae</taxon>
        <taxon>Streptophyta</taxon>
        <taxon>Embryophyta</taxon>
        <taxon>Tracheophyta</taxon>
        <taxon>Spermatophyta</taxon>
        <taxon>Magnoliopsida</taxon>
        <taxon>eudicotyledons</taxon>
        <taxon>Gunneridae</taxon>
        <taxon>Pentapetalae</taxon>
        <taxon>rosids</taxon>
        <taxon>fabids</taxon>
        <taxon>Rosales</taxon>
        <taxon>Rosaceae</taxon>
        <taxon>Rosoideae</taxon>
        <taxon>Rosoideae incertae sedis</taxon>
        <taxon>Rubus</taxon>
    </lineage>
</organism>
<accession>A0AAW1XRQ9</accession>
<name>A0AAW1XRQ9_RUBAR</name>
<sequence>MLKERPPILKGVLQENPYEKSFSYCLKHRVQGHNPAQCRGLSIQQLHEWHPELREAMAEEPNLSEELSSHDQQMIAALMVRFEKKNTAHFQKVLERYVAELNKVVA</sequence>